<comment type="similarity">
    <text evidence="1 5">Belongs to the peptidase S8 family.</text>
</comment>
<evidence type="ECO:0000256" key="4">
    <source>
        <dbReference type="ARBA" id="ARBA00022825"/>
    </source>
</evidence>
<dbReference type="AlphaFoldDB" id="A0A1D2VPV5"/>
<feature type="non-terminal residue" evidence="7">
    <location>
        <position position="1"/>
    </location>
</feature>
<dbReference type="InterPro" id="IPR015500">
    <property type="entry name" value="Peptidase_S8_subtilisin-rel"/>
</dbReference>
<evidence type="ECO:0000313" key="7">
    <source>
        <dbReference type="EMBL" id="ODV63585.1"/>
    </source>
</evidence>
<gene>
    <name evidence="7" type="ORF">ASCRUDRAFT_27374</name>
</gene>
<sequence length="323" mass="34744">FSIGNFKAIKGDFDNELLNVLYQDSFLIDSLSINRKLALNDVQEFAPSHLARISQRQQLQLNQSFDYIYDSSAAIGIDIIIIDTGINKKHPEFTGRVKRIANFVRNENQYDDYIGHGSAIAGVIGSETYGVAKKCNFVDIKVTDKNGDTYLADVLSALNLSLDHAKQTKRPTLVVLAMSLSKNSLLNHAVENLISNGIPVVVAAGNKGKPACHDSPASAKGVLVVGSINDKTDRIAHFSNWGACLDVFASGVNVITTGKRNDDITIASGTSISAGIAAGLVASFMAMGDTGLDAVERVKSYSTKDSISGLYLKPFTPNKLLFN</sequence>
<keyword evidence="3 5" id="KW-0378">Hydrolase</keyword>
<dbReference type="PROSITE" id="PS51892">
    <property type="entry name" value="SUBTILASE"/>
    <property type="match status" value="1"/>
</dbReference>
<feature type="non-terminal residue" evidence="7">
    <location>
        <position position="323"/>
    </location>
</feature>
<evidence type="ECO:0000313" key="8">
    <source>
        <dbReference type="Proteomes" id="UP000095038"/>
    </source>
</evidence>
<dbReference type="SUPFAM" id="SSF52743">
    <property type="entry name" value="Subtilisin-like"/>
    <property type="match status" value="1"/>
</dbReference>
<dbReference type="Gene3D" id="3.40.50.200">
    <property type="entry name" value="Peptidase S8/S53 domain"/>
    <property type="match status" value="1"/>
</dbReference>
<protein>
    <submittedName>
        <fullName evidence="7">Subtilisin-like protein</fullName>
    </submittedName>
</protein>
<dbReference type="GO" id="GO:0004252">
    <property type="term" value="F:serine-type endopeptidase activity"/>
    <property type="evidence" value="ECO:0007669"/>
    <property type="project" value="UniProtKB-UniRule"/>
</dbReference>
<proteinExistence type="inferred from homology"/>
<dbReference type="PANTHER" id="PTHR43806">
    <property type="entry name" value="PEPTIDASE S8"/>
    <property type="match status" value="1"/>
</dbReference>
<dbReference type="GeneID" id="30963635"/>
<dbReference type="EMBL" id="KV454475">
    <property type="protein sequence ID" value="ODV63585.1"/>
    <property type="molecule type" value="Genomic_DNA"/>
</dbReference>
<dbReference type="Proteomes" id="UP000095038">
    <property type="component" value="Unassembled WGS sequence"/>
</dbReference>
<evidence type="ECO:0000256" key="5">
    <source>
        <dbReference type="PROSITE-ProRule" id="PRU01240"/>
    </source>
</evidence>
<keyword evidence="4 5" id="KW-0720">Serine protease</keyword>
<reference evidence="8" key="1">
    <citation type="submission" date="2016-05" db="EMBL/GenBank/DDBJ databases">
        <title>Comparative genomics of biotechnologically important yeasts.</title>
        <authorList>
            <consortium name="DOE Joint Genome Institute"/>
            <person name="Riley R."/>
            <person name="Haridas S."/>
            <person name="Wolfe K.H."/>
            <person name="Lopes M.R."/>
            <person name="Hittinger C.T."/>
            <person name="Goker M."/>
            <person name="Salamov A."/>
            <person name="Wisecaver J."/>
            <person name="Long T.M."/>
            <person name="Aerts A.L."/>
            <person name="Barry K."/>
            <person name="Choi C."/>
            <person name="Clum A."/>
            <person name="Coughlan A.Y."/>
            <person name="Deshpande S."/>
            <person name="Douglass A.P."/>
            <person name="Hanson S.J."/>
            <person name="Klenk H.-P."/>
            <person name="Labutti K."/>
            <person name="Lapidus A."/>
            <person name="Lindquist E."/>
            <person name="Lipzen A."/>
            <person name="Meier-Kolthoff J.P."/>
            <person name="Ohm R.A."/>
            <person name="Otillar R.P."/>
            <person name="Pangilinan J."/>
            <person name="Peng Y."/>
            <person name="Rokas A."/>
            <person name="Rosa C.A."/>
            <person name="Scheuner C."/>
            <person name="Sibirny A.A."/>
            <person name="Slot J.C."/>
            <person name="Stielow J.B."/>
            <person name="Sun H."/>
            <person name="Kurtzman C.P."/>
            <person name="Blackwell M."/>
            <person name="Grigoriev I.V."/>
            <person name="Jeffries T.W."/>
        </authorList>
    </citation>
    <scope>NUCLEOTIDE SEQUENCE [LARGE SCALE GENOMIC DNA]</scope>
    <source>
        <strain evidence="8">DSM 1968</strain>
    </source>
</reference>
<dbReference type="Pfam" id="PF00082">
    <property type="entry name" value="Peptidase_S8"/>
    <property type="match status" value="1"/>
</dbReference>
<dbReference type="InterPro" id="IPR023827">
    <property type="entry name" value="Peptidase_S8_Asp-AS"/>
</dbReference>
<dbReference type="RefSeq" id="XP_020049892.1">
    <property type="nucleotide sequence ID" value="XM_020189999.1"/>
</dbReference>
<dbReference type="InterPro" id="IPR050131">
    <property type="entry name" value="Peptidase_S8_subtilisin-like"/>
</dbReference>
<evidence type="ECO:0000256" key="2">
    <source>
        <dbReference type="ARBA" id="ARBA00022670"/>
    </source>
</evidence>
<dbReference type="InterPro" id="IPR022398">
    <property type="entry name" value="Peptidase_S8_His-AS"/>
</dbReference>
<feature type="active site" description="Charge relay system" evidence="5">
    <location>
        <position position="271"/>
    </location>
</feature>
<dbReference type="STRING" id="1344418.A0A1D2VPV5"/>
<keyword evidence="2 5" id="KW-0645">Protease</keyword>
<dbReference type="InterPro" id="IPR036852">
    <property type="entry name" value="Peptidase_S8/S53_dom_sf"/>
</dbReference>
<dbReference type="PRINTS" id="PR00723">
    <property type="entry name" value="SUBTILISIN"/>
</dbReference>
<dbReference type="GO" id="GO:0006508">
    <property type="term" value="P:proteolysis"/>
    <property type="evidence" value="ECO:0007669"/>
    <property type="project" value="UniProtKB-KW"/>
</dbReference>
<evidence type="ECO:0000256" key="1">
    <source>
        <dbReference type="ARBA" id="ARBA00011073"/>
    </source>
</evidence>
<feature type="active site" description="Charge relay system" evidence="5">
    <location>
        <position position="83"/>
    </location>
</feature>
<keyword evidence="8" id="KW-1185">Reference proteome</keyword>
<dbReference type="InterPro" id="IPR034193">
    <property type="entry name" value="PCSK9_ProteinaseK-like"/>
</dbReference>
<accession>A0A1D2VPV5</accession>
<dbReference type="PROSITE" id="PS00136">
    <property type="entry name" value="SUBTILASE_ASP"/>
    <property type="match status" value="1"/>
</dbReference>
<feature type="domain" description="Peptidase S8/S53" evidence="6">
    <location>
        <begin position="76"/>
        <end position="285"/>
    </location>
</feature>
<dbReference type="InParanoid" id="A0A1D2VPV5"/>
<feature type="active site" description="Charge relay system" evidence="5">
    <location>
        <position position="116"/>
    </location>
</feature>
<name>A0A1D2VPV5_9ASCO</name>
<dbReference type="InterPro" id="IPR000209">
    <property type="entry name" value="Peptidase_S8/S53_dom"/>
</dbReference>
<dbReference type="PROSITE" id="PS00137">
    <property type="entry name" value="SUBTILASE_HIS"/>
    <property type="match status" value="1"/>
</dbReference>
<dbReference type="PANTHER" id="PTHR43806:SF13">
    <property type="entry name" value="SUBTILASE-TYPE PROTEINASE RRT12"/>
    <property type="match status" value="1"/>
</dbReference>
<organism evidence="7 8">
    <name type="scientific">Ascoidea rubescens DSM 1968</name>
    <dbReference type="NCBI Taxonomy" id="1344418"/>
    <lineage>
        <taxon>Eukaryota</taxon>
        <taxon>Fungi</taxon>
        <taxon>Dikarya</taxon>
        <taxon>Ascomycota</taxon>
        <taxon>Saccharomycotina</taxon>
        <taxon>Saccharomycetes</taxon>
        <taxon>Ascoideaceae</taxon>
        <taxon>Ascoidea</taxon>
    </lineage>
</organism>
<evidence type="ECO:0000259" key="6">
    <source>
        <dbReference type="Pfam" id="PF00082"/>
    </source>
</evidence>
<evidence type="ECO:0000256" key="3">
    <source>
        <dbReference type="ARBA" id="ARBA00022801"/>
    </source>
</evidence>
<dbReference type="CDD" id="cd04077">
    <property type="entry name" value="Peptidases_S8_PCSK9_ProteinaseK_like"/>
    <property type="match status" value="1"/>
</dbReference>
<dbReference type="OrthoDB" id="206201at2759"/>